<dbReference type="Proteomes" id="UP000076923">
    <property type="component" value="Unassembled WGS sequence"/>
</dbReference>
<protein>
    <recommendedName>
        <fullName evidence="10">Transporter</fullName>
    </recommendedName>
</protein>
<dbReference type="GO" id="GO:0009279">
    <property type="term" value="C:cell outer membrane"/>
    <property type="evidence" value="ECO:0007669"/>
    <property type="project" value="UniProtKB-SubCell"/>
</dbReference>
<evidence type="ECO:0000256" key="4">
    <source>
        <dbReference type="ARBA" id="ARBA00022452"/>
    </source>
</evidence>
<comment type="caution">
    <text evidence="8">The sequence shown here is derived from an EMBL/GenBank/DDBJ whole genome shotgun (WGS) entry which is preliminary data.</text>
</comment>
<dbReference type="EMBL" id="LVWE01000067">
    <property type="protein sequence ID" value="OAD41556.1"/>
    <property type="molecule type" value="Genomic_DNA"/>
</dbReference>
<sequence>MRPIKYVLSLVLVLFFKFGFSQEKVSKKYTIDEIVQLALDNNQKLKVSKQSVAIAAQQSEVYKQYQLPDISFNAKAMYLGDVVLLDTDFSKVTTVDMPHFGNTFSLQAQQLIYKGNAINNTVKIGSLQEQLANLNVENDVIGVKFLVISNYLNLYKLYNQKQVFVENIKLAQKRIDNVTSFYKQGMVTRNEIIRGDLLLASLNQAIVTIDNNIAILNTQLAIALGLPENEQIIPDDEILKLDTALQDYGTYKEEVITNHPLIKTIDLQKELAQTSLDITKSDKLPILAGFAAYNMQRPLTNSFPIQDLYNNNWQVGVSLTYNIESLYKTSKKESLDKLKIEQISEVKTLTQQNLQVATKAAYLKYNEAISQKDTYLESKRLAEENYRITEKKYLNQLALITEILDASNSKLEAELQYINSEISIIYSYYNLLKTTGNL</sequence>
<evidence type="ECO:0000313" key="9">
    <source>
        <dbReference type="Proteomes" id="UP000076923"/>
    </source>
</evidence>
<dbReference type="PANTHER" id="PTHR30026:SF23">
    <property type="entry name" value="TO APRF-PUTATIVE OUTER MEMBRANE EFFLUX PROTEIN OR SECRETED ALKALINE PHOSPHATASE-RELATED"/>
    <property type="match status" value="1"/>
</dbReference>
<dbReference type="STRING" id="1333662.LPB303_15330"/>
<organism evidence="8 9">
    <name type="scientific">Polaribacter atrinae</name>
    <dbReference type="NCBI Taxonomy" id="1333662"/>
    <lineage>
        <taxon>Bacteria</taxon>
        <taxon>Pseudomonadati</taxon>
        <taxon>Bacteroidota</taxon>
        <taxon>Flavobacteriia</taxon>
        <taxon>Flavobacteriales</taxon>
        <taxon>Flavobacteriaceae</taxon>
    </lineage>
</organism>
<dbReference type="PANTHER" id="PTHR30026">
    <property type="entry name" value="OUTER MEMBRANE PROTEIN TOLC"/>
    <property type="match status" value="1"/>
</dbReference>
<accession>A0A176T2B4</accession>
<name>A0A176T2B4_9FLAO</name>
<evidence type="ECO:0008006" key="10">
    <source>
        <dbReference type="Google" id="ProtNLM"/>
    </source>
</evidence>
<evidence type="ECO:0000256" key="2">
    <source>
        <dbReference type="ARBA" id="ARBA00007613"/>
    </source>
</evidence>
<evidence type="ECO:0000256" key="7">
    <source>
        <dbReference type="ARBA" id="ARBA00023237"/>
    </source>
</evidence>
<dbReference type="InterPro" id="IPR051906">
    <property type="entry name" value="TolC-like"/>
</dbReference>
<evidence type="ECO:0000256" key="6">
    <source>
        <dbReference type="ARBA" id="ARBA00023136"/>
    </source>
</evidence>
<dbReference type="SUPFAM" id="SSF56954">
    <property type="entry name" value="Outer membrane efflux proteins (OEP)"/>
    <property type="match status" value="1"/>
</dbReference>
<evidence type="ECO:0000256" key="5">
    <source>
        <dbReference type="ARBA" id="ARBA00022692"/>
    </source>
</evidence>
<reference evidence="8 9" key="1">
    <citation type="submission" date="2016-02" db="EMBL/GenBank/DDBJ databases">
        <title>Draft genome sequence of Polaribacter atrinae KACC17473.</title>
        <authorList>
            <person name="Shin S.-K."/>
            <person name="Yi H."/>
        </authorList>
    </citation>
    <scope>NUCLEOTIDE SEQUENCE [LARGE SCALE GENOMIC DNA]</scope>
    <source>
        <strain evidence="8 9">KACC 17473</strain>
    </source>
</reference>
<dbReference type="Gene3D" id="1.20.1600.10">
    <property type="entry name" value="Outer membrane efflux proteins (OEP)"/>
    <property type="match status" value="1"/>
</dbReference>
<keyword evidence="3" id="KW-0813">Transport</keyword>
<dbReference type="AlphaFoldDB" id="A0A176T2B4"/>
<comment type="similarity">
    <text evidence="2">Belongs to the outer membrane factor (OMF) (TC 1.B.17) family.</text>
</comment>
<keyword evidence="5" id="KW-0812">Transmembrane</keyword>
<keyword evidence="9" id="KW-1185">Reference proteome</keyword>
<dbReference type="Pfam" id="PF02321">
    <property type="entry name" value="OEP"/>
    <property type="match status" value="1"/>
</dbReference>
<evidence type="ECO:0000256" key="1">
    <source>
        <dbReference type="ARBA" id="ARBA00004442"/>
    </source>
</evidence>
<comment type="subcellular location">
    <subcellularLocation>
        <location evidence="1">Cell outer membrane</location>
    </subcellularLocation>
</comment>
<evidence type="ECO:0000313" key="8">
    <source>
        <dbReference type="EMBL" id="OAD41556.1"/>
    </source>
</evidence>
<keyword evidence="7" id="KW-0998">Cell outer membrane</keyword>
<keyword evidence="4" id="KW-1134">Transmembrane beta strand</keyword>
<dbReference type="GO" id="GO:0015562">
    <property type="term" value="F:efflux transmembrane transporter activity"/>
    <property type="evidence" value="ECO:0007669"/>
    <property type="project" value="InterPro"/>
</dbReference>
<evidence type="ECO:0000256" key="3">
    <source>
        <dbReference type="ARBA" id="ARBA00022448"/>
    </source>
</evidence>
<dbReference type="GO" id="GO:0015288">
    <property type="term" value="F:porin activity"/>
    <property type="evidence" value="ECO:0007669"/>
    <property type="project" value="TreeGrafter"/>
</dbReference>
<proteinExistence type="inferred from homology"/>
<gene>
    <name evidence="8" type="ORF">LPB303_15330</name>
</gene>
<dbReference type="RefSeq" id="WP_068452165.1">
    <property type="nucleotide sequence ID" value="NZ_CANKUV010000031.1"/>
</dbReference>
<dbReference type="OrthoDB" id="916581at2"/>
<keyword evidence="6" id="KW-0472">Membrane</keyword>
<dbReference type="GO" id="GO:1990281">
    <property type="term" value="C:efflux pump complex"/>
    <property type="evidence" value="ECO:0007669"/>
    <property type="project" value="TreeGrafter"/>
</dbReference>
<dbReference type="InterPro" id="IPR003423">
    <property type="entry name" value="OMP_efflux"/>
</dbReference>